<evidence type="ECO:0000256" key="1">
    <source>
        <dbReference type="SAM" id="Phobius"/>
    </source>
</evidence>
<organism evidence="2 3">
    <name type="scientific">Micromonospora terminaliae</name>
    <dbReference type="NCBI Taxonomy" id="1914461"/>
    <lineage>
        <taxon>Bacteria</taxon>
        <taxon>Bacillati</taxon>
        <taxon>Actinomycetota</taxon>
        <taxon>Actinomycetes</taxon>
        <taxon>Micromonosporales</taxon>
        <taxon>Micromonosporaceae</taxon>
        <taxon>Micromonospora</taxon>
    </lineage>
</organism>
<dbReference type="RefSeq" id="WP_154226517.1">
    <property type="nucleotide sequence ID" value="NZ_CP045309.1"/>
</dbReference>
<dbReference type="AlphaFoldDB" id="A0AAJ2ZDZ1"/>
<evidence type="ECO:0000313" key="3">
    <source>
        <dbReference type="Proteomes" id="UP000477779"/>
    </source>
</evidence>
<keyword evidence="1" id="KW-0812">Transmembrane</keyword>
<feature type="transmembrane region" description="Helical" evidence="1">
    <location>
        <begin position="12"/>
        <end position="36"/>
    </location>
</feature>
<proteinExistence type="predicted"/>
<keyword evidence="1" id="KW-1133">Transmembrane helix</keyword>
<sequence>MSTYETNSASVWAASTAWSTALVLNATSAAASILLARASIVTCRRR</sequence>
<keyword evidence="1" id="KW-0472">Membrane</keyword>
<name>A0AAJ2ZDZ1_9ACTN</name>
<comment type="caution">
    <text evidence="2">The sequence shown here is derived from an EMBL/GenBank/DDBJ whole genome shotgun (WGS) entry which is preliminary data.</text>
</comment>
<dbReference type="Proteomes" id="UP000477779">
    <property type="component" value="Unassembled WGS sequence"/>
</dbReference>
<evidence type="ECO:0000313" key="2">
    <source>
        <dbReference type="EMBL" id="NES28078.1"/>
    </source>
</evidence>
<reference evidence="2 3" key="1">
    <citation type="submission" date="2020-02" db="EMBL/GenBank/DDBJ databases">
        <title>WGS of Micromonospora spp. isolated from hot spring.</title>
        <authorList>
            <person name="Thawai C."/>
        </authorList>
    </citation>
    <scope>NUCLEOTIDE SEQUENCE [LARGE SCALE GENOMIC DNA]</scope>
    <source>
        <strain evidence="2 3">TMS7</strain>
    </source>
</reference>
<protein>
    <submittedName>
        <fullName evidence="2">Uncharacterized protein</fullName>
    </submittedName>
</protein>
<gene>
    <name evidence="2" type="ORF">G3561_11045</name>
</gene>
<dbReference type="EMBL" id="JAAHBZ010000003">
    <property type="protein sequence ID" value="NES28078.1"/>
    <property type="molecule type" value="Genomic_DNA"/>
</dbReference>
<accession>A0AAJ2ZDZ1</accession>